<protein>
    <submittedName>
        <fullName evidence="2">Uncharacterized protein</fullName>
    </submittedName>
</protein>
<evidence type="ECO:0000256" key="1">
    <source>
        <dbReference type="SAM" id="MobiDB-lite"/>
    </source>
</evidence>
<dbReference type="HOGENOM" id="CLU_3397034_0_0_5"/>
<dbReference type="Proteomes" id="UP000006468">
    <property type="component" value="Chromosome"/>
</dbReference>
<reference evidence="2 3" key="1">
    <citation type="journal article" date="2010" name="J. Bacteriol.">
        <title>Genome sequence of a cellulose-producing bacterium, Gluconacetobacter hansenii ATCC 23769.</title>
        <authorList>
            <person name="Iyer P.R."/>
            <person name="Geib S.M."/>
            <person name="Catchmark J."/>
            <person name="Kao T.H."/>
            <person name="Tien M."/>
        </authorList>
    </citation>
    <scope>NUCLEOTIDE SEQUENCE [LARGE SCALE GENOMIC DNA]</scope>
    <source>
        <strain evidence="2 3">ATCC 23769</strain>
    </source>
</reference>
<organism evidence="2 3">
    <name type="scientific">Novacetimonas hansenii ATCC 23769</name>
    <dbReference type="NCBI Taxonomy" id="714995"/>
    <lineage>
        <taxon>Bacteria</taxon>
        <taxon>Pseudomonadati</taxon>
        <taxon>Pseudomonadota</taxon>
        <taxon>Alphaproteobacteria</taxon>
        <taxon>Acetobacterales</taxon>
        <taxon>Acetobacteraceae</taxon>
        <taxon>Novacetimonas</taxon>
    </lineage>
</organism>
<feature type="region of interest" description="Disordered" evidence="1">
    <location>
        <begin position="1"/>
        <end position="31"/>
    </location>
</feature>
<evidence type="ECO:0000313" key="2">
    <source>
        <dbReference type="EMBL" id="EFG85844.1"/>
    </source>
</evidence>
<sequence length="31" mass="3487">MMGSKLRLGHTARPSGPREYGQYGNAMTQYQ</sequence>
<name>D5QAX1_NOVHA</name>
<gene>
    <name evidence="2" type="ORF">GXY_01223</name>
</gene>
<proteinExistence type="predicted"/>
<dbReference type="EMBL" id="ADTV01000003">
    <property type="protein sequence ID" value="EFG85844.1"/>
    <property type="molecule type" value="Genomic_DNA"/>
</dbReference>
<accession>D5QAX1</accession>
<dbReference type="AlphaFoldDB" id="D5QAX1"/>
<evidence type="ECO:0000313" key="3">
    <source>
        <dbReference type="Proteomes" id="UP000006468"/>
    </source>
</evidence>
<comment type="caution">
    <text evidence="2">The sequence shown here is derived from an EMBL/GenBank/DDBJ whole genome shotgun (WGS) entry which is preliminary data.</text>
</comment>